<comment type="similarity">
    <text evidence="5">Belongs to the SAT4 family.</text>
</comment>
<evidence type="ECO:0000256" key="3">
    <source>
        <dbReference type="ARBA" id="ARBA00022989"/>
    </source>
</evidence>
<sequence length="339" mass="37932">MVSPVGGKDVPSQVPEIYGVNIAFTAVTVTTVLLRVWTRFWFVQGLKVDDYIMIFSALLTLFYGIDVCLQTHYGFGYHWKDLVDPTAFSNSLKLFYGGELVYYINVGLTKITLLILYLRLFVTTSYSKLRLLTWVMIGLTTAVTITWTFLIMLQCNPVAKAWETTLPGKCVNMTAVFYSHAGINILLDFIVYIMPIPMLWGVNRPLRDRLALIIIFAIGGFVCIMGIVRLQSLRKATVSTDPSWDNVPSGLWSCMEADVGIICACLPSLKPLFVRFFGPTIGSKSLSKSGTQNFHVLSDSQNALHQPHAGVELYNRRTSFNVVRTDDFSVEEGYAKGKS</sequence>
<keyword evidence="2 6" id="KW-0812">Transmembrane</keyword>
<evidence type="ECO:0000313" key="9">
    <source>
        <dbReference type="Proteomes" id="UP000509510"/>
    </source>
</evidence>
<feature type="transmembrane region" description="Helical" evidence="6">
    <location>
        <begin position="100"/>
        <end position="119"/>
    </location>
</feature>
<dbReference type="PANTHER" id="PTHR33048:SF114">
    <property type="entry name" value="MEMBRANE PROTEIN PTH11-LIKE, PUTATIVE (AFU_ORTHOLOGUE AFUA_7G06620)-RELATED"/>
    <property type="match status" value="1"/>
</dbReference>
<dbReference type="PANTHER" id="PTHR33048">
    <property type="entry name" value="PTH11-LIKE INTEGRAL MEMBRANE PROTEIN (AFU_ORTHOLOGUE AFUA_5G11245)"/>
    <property type="match status" value="1"/>
</dbReference>
<evidence type="ECO:0000259" key="7">
    <source>
        <dbReference type="Pfam" id="PF20684"/>
    </source>
</evidence>
<keyword evidence="3 6" id="KW-1133">Transmembrane helix</keyword>
<feature type="transmembrane region" description="Helical" evidence="6">
    <location>
        <begin position="210"/>
        <end position="230"/>
    </location>
</feature>
<dbReference type="EMBL" id="CP055899">
    <property type="protein sequence ID" value="QKX55400.1"/>
    <property type="molecule type" value="Genomic_DNA"/>
</dbReference>
<gene>
    <name evidence="8" type="ORF">TRUGW13939_02493</name>
</gene>
<dbReference type="KEGG" id="trg:TRUGW13939_02493"/>
<evidence type="ECO:0000256" key="6">
    <source>
        <dbReference type="SAM" id="Phobius"/>
    </source>
</evidence>
<feature type="transmembrane region" description="Helical" evidence="6">
    <location>
        <begin position="50"/>
        <end position="73"/>
    </location>
</feature>
<dbReference type="GO" id="GO:0016020">
    <property type="term" value="C:membrane"/>
    <property type="evidence" value="ECO:0007669"/>
    <property type="project" value="UniProtKB-SubCell"/>
</dbReference>
<protein>
    <recommendedName>
        <fullName evidence="7">Rhodopsin domain-containing protein</fullName>
    </recommendedName>
</protein>
<dbReference type="OrthoDB" id="4225868at2759"/>
<keyword evidence="9" id="KW-1185">Reference proteome</keyword>
<dbReference type="GeneID" id="55990001"/>
<feature type="transmembrane region" description="Helical" evidence="6">
    <location>
        <begin position="17"/>
        <end position="38"/>
    </location>
</feature>
<evidence type="ECO:0000256" key="2">
    <source>
        <dbReference type="ARBA" id="ARBA00022692"/>
    </source>
</evidence>
<dbReference type="RefSeq" id="XP_035341579.1">
    <property type="nucleotide sequence ID" value="XM_035485686.1"/>
</dbReference>
<reference evidence="9" key="1">
    <citation type="submission" date="2020-06" db="EMBL/GenBank/DDBJ databases">
        <title>A chromosome-scale genome assembly of Talaromyces rugulosus W13939.</title>
        <authorList>
            <person name="Wang B."/>
            <person name="Guo L."/>
            <person name="Ye K."/>
            <person name="Wang L."/>
        </authorList>
    </citation>
    <scope>NUCLEOTIDE SEQUENCE [LARGE SCALE GENOMIC DNA]</scope>
    <source>
        <strain evidence="9">W13939</strain>
    </source>
</reference>
<accession>A0A7H8QN73</accession>
<dbReference type="AlphaFoldDB" id="A0A7H8QN73"/>
<keyword evidence="4 6" id="KW-0472">Membrane</keyword>
<comment type="subcellular location">
    <subcellularLocation>
        <location evidence="1">Membrane</location>
        <topology evidence="1">Multi-pass membrane protein</topology>
    </subcellularLocation>
</comment>
<feature type="transmembrane region" description="Helical" evidence="6">
    <location>
        <begin position="173"/>
        <end position="198"/>
    </location>
</feature>
<dbReference type="Pfam" id="PF20684">
    <property type="entry name" value="Fung_rhodopsin"/>
    <property type="match status" value="1"/>
</dbReference>
<dbReference type="InterPro" id="IPR049326">
    <property type="entry name" value="Rhodopsin_dom_fungi"/>
</dbReference>
<name>A0A7H8QN73_TALRU</name>
<feature type="domain" description="Rhodopsin" evidence="7">
    <location>
        <begin position="34"/>
        <end position="274"/>
    </location>
</feature>
<evidence type="ECO:0000313" key="8">
    <source>
        <dbReference type="EMBL" id="QKX55400.1"/>
    </source>
</evidence>
<dbReference type="Proteomes" id="UP000509510">
    <property type="component" value="Chromosome II"/>
</dbReference>
<evidence type="ECO:0000256" key="1">
    <source>
        <dbReference type="ARBA" id="ARBA00004141"/>
    </source>
</evidence>
<dbReference type="InterPro" id="IPR052337">
    <property type="entry name" value="SAT4-like"/>
</dbReference>
<proteinExistence type="inferred from homology"/>
<evidence type="ECO:0000256" key="4">
    <source>
        <dbReference type="ARBA" id="ARBA00023136"/>
    </source>
</evidence>
<feature type="transmembrane region" description="Helical" evidence="6">
    <location>
        <begin position="131"/>
        <end position="153"/>
    </location>
</feature>
<organism evidence="8 9">
    <name type="scientific">Talaromyces rugulosus</name>
    <name type="common">Penicillium rugulosum</name>
    <dbReference type="NCBI Taxonomy" id="121627"/>
    <lineage>
        <taxon>Eukaryota</taxon>
        <taxon>Fungi</taxon>
        <taxon>Dikarya</taxon>
        <taxon>Ascomycota</taxon>
        <taxon>Pezizomycotina</taxon>
        <taxon>Eurotiomycetes</taxon>
        <taxon>Eurotiomycetidae</taxon>
        <taxon>Eurotiales</taxon>
        <taxon>Trichocomaceae</taxon>
        <taxon>Talaromyces</taxon>
        <taxon>Talaromyces sect. Islandici</taxon>
    </lineage>
</organism>
<evidence type="ECO:0000256" key="5">
    <source>
        <dbReference type="ARBA" id="ARBA00038359"/>
    </source>
</evidence>